<evidence type="ECO:0000259" key="8">
    <source>
        <dbReference type="Pfam" id="PF00933"/>
    </source>
</evidence>
<keyword evidence="7" id="KW-0732">Signal</keyword>
<dbReference type="PROSITE" id="PS00775">
    <property type="entry name" value="GLYCOSYL_HYDROL_F3"/>
    <property type="match status" value="1"/>
</dbReference>
<keyword evidence="4" id="KW-0378">Hydrolase</keyword>
<accession>A0A0R1EVU5</accession>
<comment type="caution">
    <text evidence="9">The sequence shown here is derived from an EMBL/GenBank/DDBJ whole genome shotgun (WGS) entry which is preliminary data.</text>
</comment>
<evidence type="ECO:0000313" key="9">
    <source>
        <dbReference type="EMBL" id="KRK13038.1"/>
    </source>
</evidence>
<dbReference type="EC" id="3.2.1.52" evidence="3"/>
<dbReference type="SUPFAM" id="SSF51445">
    <property type="entry name" value="(Trans)glycosidases"/>
    <property type="match status" value="1"/>
</dbReference>
<sequence>MKKFGKRVASILGCGVLLLGSIGLSSSASVAHAAGDQPISDAELNQYISKMSLDEKIGQMFVSRTPQDTAQARADVAKYHLGGLIVYGADFTSVEGSTPEAAQTAFKNKLQSFQDSAKLPLLIGVDQEGGSVSRLSQNPLIANGRAFPSPQALFAEGGMAKVTQEAQQVGTILKNLGINWNYAPVADSTADTDSFIYPRTIGQDYTATADYISQVVPAWQNTGIAATVKHFPGYGSAVDTHTDFAVVTKSEEAFEKEDLLPFKAGIDAGVDSIMIAHIVMQSVDPVYPASLSKRVVTDLLREKLGYKGLIITDALGMGAITKFAASHNNVPVDVLAVAAGNDCIMNDDYATAIPQIHQAVTNGQLSEQAIDQHVFRILSLKRKLGLLTAAQLETKQVRVDNVAYDQAKKTATVSGTVVDSNWQTGEPLTVKDDQGHVVATADVGAGGKFNFMIPLTAKTQQLTLTTGLPGIEDAQVTIEPLQVAKVDKTALQTLVNQGAAYVANDYTSDSWGKYQVALAAANQVLADQEATQDAVDQAVQTLQTAIAGLVKTNVKTNKDALQQLIEQVLAYDAKRYTNSTWEKLEAALAVAKKVLADKNATQPVIDHAVQVLKAAAIGLETQVNGAGQQKKVAFADKKSPNKVGGENNVMPRAGEKVVNGLVILGVVLILTTAGMIWWRKARD</sequence>
<evidence type="ECO:0000256" key="1">
    <source>
        <dbReference type="ARBA" id="ARBA00001231"/>
    </source>
</evidence>
<reference evidence="9 10" key="1">
    <citation type="journal article" date="2015" name="Genome Announc.">
        <title>Expanding the biotechnology potential of lactobacilli through comparative genomics of 213 strains and associated genera.</title>
        <authorList>
            <person name="Sun Z."/>
            <person name="Harris H.M."/>
            <person name="McCann A."/>
            <person name="Guo C."/>
            <person name="Argimon S."/>
            <person name="Zhang W."/>
            <person name="Yang X."/>
            <person name="Jeffery I.B."/>
            <person name="Cooney J.C."/>
            <person name="Kagawa T.F."/>
            <person name="Liu W."/>
            <person name="Song Y."/>
            <person name="Salvetti E."/>
            <person name="Wrobel A."/>
            <person name="Rasinkangas P."/>
            <person name="Parkhill J."/>
            <person name="Rea M.C."/>
            <person name="O'Sullivan O."/>
            <person name="Ritari J."/>
            <person name="Douillard F.P."/>
            <person name="Paul Ross R."/>
            <person name="Yang R."/>
            <person name="Briner A.E."/>
            <person name="Felis G.E."/>
            <person name="de Vos W.M."/>
            <person name="Barrangou R."/>
            <person name="Klaenhammer T.R."/>
            <person name="Caufield P.W."/>
            <person name="Cui Y."/>
            <person name="Zhang H."/>
            <person name="O'Toole P.W."/>
        </authorList>
    </citation>
    <scope>NUCLEOTIDE SEQUENCE [LARGE SCALE GENOMIC DNA]</scope>
    <source>
        <strain evidence="9 10">DSM 20178</strain>
    </source>
</reference>
<evidence type="ECO:0000313" key="10">
    <source>
        <dbReference type="Proteomes" id="UP000051984"/>
    </source>
</evidence>
<gene>
    <name evidence="9" type="ORF">FD51_GL002198</name>
</gene>
<evidence type="ECO:0000256" key="6">
    <source>
        <dbReference type="SAM" id="Phobius"/>
    </source>
</evidence>
<dbReference type="GO" id="GO:0005975">
    <property type="term" value="P:carbohydrate metabolic process"/>
    <property type="evidence" value="ECO:0007669"/>
    <property type="project" value="InterPro"/>
</dbReference>
<dbReference type="InterPro" id="IPR036962">
    <property type="entry name" value="Glyco_hydro_3_N_sf"/>
</dbReference>
<feature type="signal peptide" evidence="7">
    <location>
        <begin position="1"/>
        <end position="33"/>
    </location>
</feature>
<evidence type="ECO:0000256" key="2">
    <source>
        <dbReference type="ARBA" id="ARBA00005336"/>
    </source>
</evidence>
<dbReference type="Proteomes" id="UP000051984">
    <property type="component" value="Unassembled WGS sequence"/>
</dbReference>
<evidence type="ECO:0000256" key="3">
    <source>
        <dbReference type="ARBA" id="ARBA00012663"/>
    </source>
</evidence>
<dbReference type="PANTHER" id="PTHR30480">
    <property type="entry name" value="BETA-HEXOSAMINIDASE-RELATED"/>
    <property type="match status" value="1"/>
</dbReference>
<evidence type="ECO:0000256" key="7">
    <source>
        <dbReference type="SAM" id="SignalP"/>
    </source>
</evidence>
<dbReference type="PATRIC" id="fig|1423816.3.peg.2278"/>
<comment type="catalytic activity">
    <reaction evidence="1">
        <text>Hydrolysis of terminal non-reducing N-acetyl-D-hexosamine residues in N-acetyl-beta-D-hexosaminides.</text>
        <dbReference type="EC" id="3.2.1.52"/>
    </reaction>
</comment>
<keyword evidence="5" id="KW-0326">Glycosidase</keyword>
<dbReference type="GO" id="GO:0004563">
    <property type="term" value="F:beta-N-acetylhexosaminidase activity"/>
    <property type="evidence" value="ECO:0007669"/>
    <property type="project" value="UniProtKB-EC"/>
</dbReference>
<dbReference type="Gene3D" id="3.20.20.300">
    <property type="entry name" value="Glycoside hydrolase, family 3, N-terminal domain"/>
    <property type="match status" value="1"/>
</dbReference>
<keyword evidence="6" id="KW-0472">Membrane</keyword>
<name>A0A0R1EVU5_LACZE</name>
<comment type="similarity">
    <text evidence="2">Belongs to the glycosyl hydrolase 3 family.</text>
</comment>
<dbReference type="AlphaFoldDB" id="A0A0R1EVU5"/>
<dbReference type="RefSeq" id="WP_010489138.1">
    <property type="nucleotide sequence ID" value="NZ_AZCT01000003.1"/>
</dbReference>
<dbReference type="EMBL" id="AZCT01000003">
    <property type="protein sequence ID" value="KRK13038.1"/>
    <property type="molecule type" value="Genomic_DNA"/>
</dbReference>
<evidence type="ECO:0000256" key="5">
    <source>
        <dbReference type="ARBA" id="ARBA00023295"/>
    </source>
</evidence>
<dbReference type="GO" id="GO:0009254">
    <property type="term" value="P:peptidoglycan turnover"/>
    <property type="evidence" value="ECO:0007669"/>
    <property type="project" value="TreeGrafter"/>
</dbReference>
<protein>
    <recommendedName>
        <fullName evidence="3">beta-N-acetylhexosaminidase</fullName>
        <ecNumber evidence="3">3.2.1.52</ecNumber>
    </recommendedName>
</protein>
<feature type="transmembrane region" description="Helical" evidence="6">
    <location>
        <begin position="657"/>
        <end position="678"/>
    </location>
</feature>
<dbReference type="eggNOG" id="COG1472">
    <property type="taxonomic scope" value="Bacteria"/>
</dbReference>
<dbReference type="InterPro" id="IPR001764">
    <property type="entry name" value="Glyco_hydro_3_N"/>
</dbReference>
<feature type="domain" description="Glycoside hydrolase family 3 N-terminal" evidence="8">
    <location>
        <begin position="53"/>
        <end position="380"/>
    </location>
</feature>
<dbReference type="Pfam" id="PF07554">
    <property type="entry name" value="FIVAR"/>
    <property type="match status" value="2"/>
</dbReference>
<dbReference type="Pfam" id="PF00933">
    <property type="entry name" value="Glyco_hydro_3"/>
    <property type="match status" value="1"/>
</dbReference>
<dbReference type="InterPro" id="IPR019800">
    <property type="entry name" value="Glyco_hydro_3_AS"/>
</dbReference>
<dbReference type="Gene3D" id="1.20.1270.70">
    <property type="entry name" value="Designed single chain three-helix bundle"/>
    <property type="match status" value="2"/>
</dbReference>
<proteinExistence type="inferred from homology"/>
<feature type="chain" id="PRO_5006403654" description="beta-N-acetylhexosaminidase" evidence="7">
    <location>
        <begin position="34"/>
        <end position="683"/>
    </location>
</feature>
<keyword evidence="6" id="KW-1133">Transmembrane helix</keyword>
<dbReference type="PANTHER" id="PTHR30480:SF13">
    <property type="entry name" value="BETA-HEXOSAMINIDASE"/>
    <property type="match status" value="1"/>
</dbReference>
<organism evidence="9 10">
    <name type="scientific">Lacticaseibacillus zeae DSM 20178 = KCTC 3804</name>
    <dbReference type="NCBI Taxonomy" id="1423816"/>
    <lineage>
        <taxon>Bacteria</taxon>
        <taxon>Bacillati</taxon>
        <taxon>Bacillota</taxon>
        <taxon>Bacilli</taxon>
        <taxon>Lactobacillales</taxon>
        <taxon>Lactobacillaceae</taxon>
        <taxon>Lacticaseibacillus</taxon>
    </lineage>
</organism>
<dbReference type="InterPro" id="IPR017853">
    <property type="entry name" value="GH"/>
</dbReference>
<dbReference type="InterPro" id="IPR050226">
    <property type="entry name" value="NagZ_Beta-hexosaminidase"/>
</dbReference>
<evidence type="ECO:0000256" key="4">
    <source>
        <dbReference type="ARBA" id="ARBA00022801"/>
    </source>
</evidence>
<keyword evidence="6" id="KW-0812">Transmembrane</keyword>